<name>A0A1L7X4Y7_9HELO</name>
<feature type="compositionally biased region" description="Acidic residues" evidence="2">
    <location>
        <begin position="503"/>
        <end position="516"/>
    </location>
</feature>
<feature type="region of interest" description="Disordered" evidence="2">
    <location>
        <begin position="690"/>
        <end position="732"/>
    </location>
</feature>
<dbReference type="PANTHER" id="PTHR39597">
    <property type="entry name" value="UBA DOMAIN-CONTAINING PROTEIN RUP1"/>
    <property type="match status" value="1"/>
</dbReference>
<feature type="compositionally biased region" description="Polar residues" evidence="2">
    <location>
        <begin position="697"/>
        <end position="709"/>
    </location>
</feature>
<evidence type="ECO:0000313" key="4">
    <source>
        <dbReference type="EMBL" id="CZR60074.1"/>
    </source>
</evidence>
<evidence type="ECO:0000313" key="5">
    <source>
        <dbReference type="Proteomes" id="UP000184330"/>
    </source>
</evidence>
<keyword evidence="1" id="KW-0175">Coiled coil</keyword>
<dbReference type="GO" id="GO:0005634">
    <property type="term" value="C:nucleus"/>
    <property type="evidence" value="ECO:0007669"/>
    <property type="project" value="TreeGrafter"/>
</dbReference>
<evidence type="ECO:0000256" key="2">
    <source>
        <dbReference type="SAM" id="MobiDB-lite"/>
    </source>
</evidence>
<dbReference type="Pfam" id="PF14555">
    <property type="entry name" value="UBA_4"/>
    <property type="match status" value="1"/>
</dbReference>
<dbReference type="PANTHER" id="PTHR39597:SF1">
    <property type="entry name" value="UBA DOMAIN-CONTAINING PROTEIN RUP1"/>
    <property type="match status" value="1"/>
</dbReference>
<organism evidence="4 5">
    <name type="scientific">Phialocephala subalpina</name>
    <dbReference type="NCBI Taxonomy" id="576137"/>
    <lineage>
        <taxon>Eukaryota</taxon>
        <taxon>Fungi</taxon>
        <taxon>Dikarya</taxon>
        <taxon>Ascomycota</taxon>
        <taxon>Pezizomycotina</taxon>
        <taxon>Leotiomycetes</taxon>
        <taxon>Helotiales</taxon>
        <taxon>Mollisiaceae</taxon>
        <taxon>Phialocephala</taxon>
        <taxon>Phialocephala fortinii species complex</taxon>
    </lineage>
</organism>
<reference evidence="4 5" key="1">
    <citation type="submission" date="2016-03" db="EMBL/GenBank/DDBJ databases">
        <authorList>
            <person name="Ploux O."/>
        </authorList>
    </citation>
    <scope>NUCLEOTIDE SEQUENCE [LARGE SCALE GENOMIC DNA]</scope>
    <source>
        <strain evidence="4 5">UAMH 11012</strain>
    </source>
</reference>
<dbReference type="GO" id="GO:0016579">
    <property type="term" value="P:protein deubiquitination"/>
    <property type="evidence" value="ECO:0007669"/>
    <property type="project" value="TreeGrafter"/>
</dbReference>
<keyword evidence="5" id="KW-1185">Reference proteome</keyword>
<sequence length="834" mass="93844">MAAHLQPTDDQIDQVLMLLGIARDEAIQRLKGNNNNVEQAVNEYYDNPNGGNKYRWDETQFSNDQDGYSNNQGICEEGIKISEYLRELNEFEAFDIHAPDDHGPFGPRFDGVGAPSRPPSRTSHNKSPLGKIIDLTAEHAAANPSMSTNHDYDTEMQQALAASAAEAGIAPQETGITGTDQVYFGPATRQQNEYEQGQWAMVPLGKSAVQEILLDPEPAQRMRGEDIPAFLKPSVKNHRVGALLTIFHEIPVTRGLFLNTPDSDMHYGYDREWWTGKPIEPAENQPLKDTTADRELQRLMAFLDKTERSYGSVEALLNHPDIVKEMRRISNESPEAAVLEVWRKELEDSNPGMVRQIYSTGVDSEREETSKEFAILEMCLPPKDSMQETIYDIADEVLWRELQPLELADSPYLSRIAEVFTFKIDGGDETKSIEVPLEWYPDRYLQTGRQAALDMRINKLQIQEELHRMTRLEDRLAHAALRTGKIVKVQDLFKASLKHDESEIKEEEEGHDDDMLSEQGPSPAAEKISTELSKVVANIDKKLQALNVEKEKARQTFRELSKLYTEQSREPDAPKLKRYTLRGVSTTKSTMYICRRAEGDLIDMETDDGQPKGHIDQWWRINYASWGENPVTVEKTTTEKVLEAAKSDSKNTLLVYASEKAMDHPHIALPKSLETFVKWDNSSFKKELTDAEAPQTVGASSQVVGPSSPSKRKWHESSLHDQENHGVQVSERELPGEIWNGDAGPSSMNDTFAPNGNDKHEVIVGIDPSLLMKQDNYSGQEMQERTGIPMLSGRPMGKEKEATIDSMDLDHVVEDADVVGESAAVKRVGFADQR</sequence>
<dbReference type="Proteomes" id="UP000184330">
    <property type="component" value="Unassembled WGS sequence"/>
</dbReference>
<dbReference type="InterPro" id="IPR055335">
    <property type="entry name" value="Ucp6/RUP1"/>
</dbReference>
<feature type="compositionally biased region" description="Basic and acidic residues" evidence="2">
    <location>
        <begin position="715"/>
        <end position="732"/>
    </location>
</feature>
<evidence type="ECO:0000259" key="3">
    <source>
        <dbReference type="PROSITE" id="PS50030"/>
    </source>
</evidence>
<dbReference type="EMBL" id="FJOG01000015">
    <property type="protein sequence ID" value="CZR60074.1"/>
    <property type="molecule type" value="Genomic_DNA"/>
</dbReference>
<feature type="domain" description="UBA" evidence="3">
    <location>
        <begin position="7"/>
        <end position="47"/>
    </location>
</feature>
<feature type="region of interest" description="Disordered" evidence="2">
    <location>
        <begin position="500"/>
        <end position="525"/>
    </location>
</feature>
<accession>A0A1L7X4Y7</accession>
<dbReference type="InterPro" id="IPR015940">
    <property type="entry name" value="UBA"/>
</dbReference>
<proteinExistence type="predicted"/>
<dbReference type="PROSITE" id="PS50030">
    <property type="entry name" value="UBA"/>
    <property type="match status" value="1"/>
</dbReference>
<protein>
    <recommendedName>
        <fullName evidence="3">UBA domain-containing protein</fullName>
    </recommendedName>
</protein>
<evidence type="ECO:0000256" key="1">
    <source>
        <dbReference type="SAM" id="Coils"/>
    </source>
</evidence>
<dbReference type="AlphaFoldDB" id="A0A1L7X4Y7"/>
<dbReference type="GO" id="GO:0005829">
    <property type="term" value="C:cytosol"/>
    <property type="evidence" value="ECO:0007669"/>
    <property type="project" value="TreeGrafter"/>
</dbReference>
<feature type="region of interest" description="Disordered" evidence="2">
    <location>
        <begin position="101"/>
        <end position="128"/>
    </location>
</feature>
<feature type="coiled-coil region" evidence="1">
    <location>
        <begin position="536"/>
        <end position="563"/>
    </location>
</feature>
<gene>
    <name evidence="4" type="ORF">PAC_09969</name>
</gene>
<dbReference type="OrthoDB" id="4489171at2759"/>